<keyword evidence="1" id="KW-0853">WD repeat</keyword>
<feature type="compositionally biased region" description="Polar residues" evidence="3">
    <location>
        <begin position="10"/>
        <end position="26"/>
    </location>
</feature>
<evidence type="ECO:0000313" key="5">
    <source>
        <dbReference type="Proteomes" id="UP000094527"/>
    </source>
</evidence>
<feature type="region of interest" description="Disordered" evidence="3">
    <location>
        <begin position="1"/>
        <end position="32"/>
    </location>
</feature>
<name>A0A1D2MFP4_ORCCI</name>
<dbReference type="EMBL" id="LJIJ01001449">
    <property type="protein sequence ID" value="ODM91704.1"/>
    <property type="molecule type" value="Genomic_DNA"/>
</dbReference>
<evidence type="ECO:0000256" key="1">
    <source>
        <dbReference type="ARBA" id="ARBA00022574"/>
    </source>
</evidence>
<dbReference type="AlphaFoldDB" id="A0A1D2MFP4"/>
<evidence type="ECO:0000256" key="2">
    <source>
        <dbReference type="ARBA" id="ARBA00022737"/>
    </source>
</evidence>
<evidence type="ECO:0000256" key="3">
    <source>
        <dbReference type="SAM" id="MobiDB-lite"/>
    </source>
</evidence>
<dbReference type="GO" id="GO:0080008">
    <property type="term" value="C:Cul4-RING E3 ubiquitin ligase complex"/>
    <property type="evidence" value="ECO:0007669"/>
    <property type="project" value="TreeGrafter"/>
</dbReference>
<dbReference type="GO" id="GO:0045944">
    <property type="term" value="P:positive regulation of transcription by RNA polymerase II"/>
    <property type="evidence" value="ECO:0007669"/>
    <property type="project" value="TreeGrafter"/>
</dbReference>
<protein>
    <submittedName>
        <fullName evidence="4">DDB1-and CUL4-associated factor 6</fullName>
    </submittedName>
</protein>
<dbReference type="OrthoDB" id="4869960at2759"/>
<keyword evidence="5" id="KW-1185">Reference proteome</keyword>
<dbReference type="Proteomes" id="UP000094527">
    <property type="component" value="Unassembled WGS sequence"/>
</dbReference>
<reference evidence="4 5" key="1">
    <citation type="journal article" date="2016" name="Genome Biol. Evol.">
        <title>Gene Family Evolution Reflects Adaptation to Soil Environmental Stressors in the Genome of the Collembolan Orchesella cincta.</title>
        <authorList>
            <person name="Faddeeva-Vakhrusheva A."/>
            <person name="Derks M.F."/>
            <person name="Anvar S.Y."/>
            <person name="Agamennone V."/>
            <person name="Suring W."/>
            <person name="Smit S."/>
            <person name="van Straalen N.M."/>
            <person name="Roelofs D."/>
        </authorList>
    </citation>
    <scope>NUCLEOTIDE SEQUENCE [LARGE SCALE GENOMIC DNA]</scope>
    <source>
        <tissue evidence="4">Mixed pool</tissue>
    </source>
</reference>
<sequence length="228" mass="25330">MSVGSECERNSSTIPLDTEQPTSSANAKRMWKESEKMKTGGKILMKFTGHRNSRTMIKESNFYGEKYVISGSDCGHVFIWERSTGHLVQVLEADNHVVNNVQPHPFDPIIATSGIDYDIKIFAPVAKANTFNMIKARELTHRNEVMLAETADTITVPAAFMIRMLSCLSHIRRSNTQASAAAAAVAAVEESNDEAPAIEPPPPPEEDVARKRDEDSRHNDDEDDDEDE</sequence>
<dbReference type="STRING" id="48709.A0A1D2MFP4"/>
<dbReference type="PANTHER" id="PTHR15574">
    <property type="entry name" value="WD REPEAT DOMAIN-CONTAINING FAMILY"/>
    <property type="match status" value="1"/>
</dbReference>
<feature type="region of interest" description="Disordered" evidence="3">
    <location>
        <begin position="185"/>
        <end position="228"/>
    </location>
</feature>
<keyword evidence="2" id="KW-0677">Repeat</keyword>
<dbReference type="SUPFAM" id="SSF50978">
    <property type="entry name" value="WD40 repeat-like"/>
    <property type="match status" value="1"/>
</dbReference>
<dbReference type="SMART" id="SM00320">
    <property type="entry name" value="WD40"/>
    <property type="match status" value="2"/>
</dbReference>
<dbReference type="Gene3D" id="2.130.10.10">
    <property type="entry name" value="YVTN repeat-like/Quinoprotein amine dehydrogenase"/>
    <property type="match status" value="1"/>
</dbReference>
<dbReference type="InterPro" id="IPR045151">
    <property type="entry name" value="DCAF8"/>
</dbReference>
<proteinExistence type="predicted"/>
<evidence type="ECO:0000313" key="4">
    <source>
        <dbReference type="EMBL" id="ODM91704.1"/>
    </source>
</evidence>
<dbReference type="GO" id="GO:0005737">
    <property type="term" value="C:cytoplasm"/>
    <property type="evidence" value="ECO:0007669"/>
    <property type="project" value="TreeGrafter"/>
</dbReference>
<dbReference type="InterPro" id="IPR036322">
    <property type="entry name" value="WD40_repeat_dom_sf"/>
</dbReference>
<gene>
    <name evidence="4" type="ORF">Ocin01_14980</name>
</gene>
<feature type="compositionally biased region" description="Basic and acidic residues" evidence="3">
    <location>
        <begin position="207"/>
        <end position="220"/>
    </location>
</feature>
<dbReference type="InterPro" id="IPR015943">
    <property type="entry name" value="WD40/YVTN_repeat-like_dom_sf"/>
</dbReference>
<dbReference type="InterPro" id="IPR001680">
    <property type="entry name" value="WD40_rpt"/>
</dbReference>
<organism evidence="4 5">
    <name type="scientific">Orchesella cincta</name>
    <name type="common">Springtail</name>
    <name type="synonym">Podura cincta</name>
    <dbReference type="NCBI Taxonomy" id="48709"/>
    <lineage>
        <taxon>Eukaryota</taxon>
        <taxon>Metazoa</taxon>
        <taxon>Ecdysozoa</taxon>
        <taxon>Arthropoda</taxon>
        <taxon>Hexapoda</taxon>
        <taxon>Collembola</taxon>
        <taxon>Entomobryomorpha</taxon>
        <taxon>Entomobryoidea</taxon>
        <taxon>Orchesellidae</taxon>
        <taxon>Orchesellinae</taxon>
        <taxon>Orchesella</taxon>
    </lineage>
</organism>
<feature type="compositionally biased region" description="Low complexity" evidence="3">
    <location>
        <begin position="185"/>
        <end position="197"/>
    </location>
</feature>
<dbReference type="PANTHER" id="PTHR15574:SF39">
    <property type="entry name" value="DDB1- AND CUL4-ASSOCIATED FACTOR 6"/>
    <property type="match status" value="1"/>
</dbReference>
<comment type="caution">
    <text evidence="4">The sequence shown here is derived from an EMBL/GenBank/DDBJ whole genome shotgun (WGS) entry which is preliminary data.</text>
</comment>
<accession>A0A1D2MFP4</accession>